<sequence length="562" mass="61219">MKKTILSIISCVAFLIAPQVSALTQAELAKAAQAQGNNLPVDDAARSQWQSTHYGPIQSQQVGPTEQEQSIKPFAAELFQGGFRGLRSDGLNANYRLLPGDQVTLRVWGAVEIDRVLPVDAQGNIFIPTVGPVKVQGVTHSQLNQVVSAAIRQTYSKQVKVYTNLQGVQPVSVFVAGFVKSPGRYSGVPSDSALMFLDQANGIDDQLGSYRNIRLLRDGKVLAELDLYQYMLHGELAHPQLQDGDTLLVAPRGASVLVTGDIGRPYRFELPPQAQGMAILELAQLSPAVTHVLQRGTRSQNPIAHYLTLNEFKQQAVANGDELVFVADSKDQQIVVQLEGMFAGQSNFVLPKNTTLMELLNSVAINPMETDYRQISLRRVSVAERQKQALEESLRRLEATYLGAPSSTAEESAIRVKEAELISRFVQQARQIEPDGTMVVTSQNQLVDVRLQDGDVITLPKRSNTVIITGEVFVPKSVVYLAGRNVLDYIDSAGGFSQHADKKRILIVRQNGEVLAASDAAVQPGDEILVLPVASTKNLQLAATLTQILYQVAIAAKVVLDL</sequence>
<evidence type="ECO:0000256" key="1">
    <source>
        <dbReference type="ARBA" id="ARBA00022729"/>
    </source>
</evidence>
<dbReference type="GO" id="GO:0015159">
    <property type="term" value="F:polysaccharide transmembrane transporter activity"/>
    <property type="evidence" value="ECO:0007669"/>
    <property type="project" value="InterPro"/>
</dbReference>
<dbReference type="InterPro" id="IPR019554">
    <property type="entry name" value="Soluble_ligand-bd"/>
</dbReference>
<evidence type="ECO:0000259" key="3">
    <source>
        <dbReference type="Pfam" id="PF02563"/>
    </source>
</evidence>
<dbReference type="RefSeq" id="WP_187026501.1">
    <property type="nucleotide sequence ID" value="NZ_JACRUP010000009.1"/>
</dbReference>
<dbReference type="Gene3D" id="3.30.1950.10">
    <property type="entry name" value="wza like domain"/>
    <property type="match status" value="1"/>
</dbReference>
<dbReference type="AlphaFoldDB" id="A0A9X0UJD6"/>
<evidence type="ECO:0000259" key="4">
    <source>
        <dbReference type="Pfam" id="PF10531"/>
    </source>
</evidence>
<name>A0A9X0UJD6_VIBME</name>
<dbReference type="Gene3D" id="3.10.560.10">
    <property type="entry name" value="Outer membrane lipoprotein wza domain like"/>
    <property type="match status" value="3"/>
</dbReference>
<feature type="domain" description="Soluble ligand binding" evidence="4">
    <location>
        <begin position="466"/>
        <end position="514"/>
    </location>
</feature>
<dbReference type="Pfam" id="PF10531">
    <property type="entry name" value="SLBB"/>
    <property type="match status" value="1"/>
</dbReference>
<protein>
    <submittedName>
        <fullName evidence="5">Polysaccharide biosynthesis/export family protein</fullName>
    </submittedName>
</protein>
<feature type="signal peptide" evidence="2">
    <location>
        <begin position="1"/>
        <end position="22"/>
    </location>
</feature>
<keyword evidence="1 2" id="KW-0732">Signal</keyword>
<feature type="chain" id="PRO_5040848391" evidence="2">
    <location>
        <begin position="23"/>
        <end position="562"/>
    </location>
</feature>
<keyword evidence="6" id="KW-1185">Reference proteome</keyword>
<evidence type="ECO:0000256" key="2">
    <source>
        <dbReference type="SAM" id="SignalP"/>
    </source>
</evidence>
<organism evidence="5 6">
    <name type="scientific">Vibrio metschnikovii</name>
    <dbReference type="NCBI Taxonomy" id="28172"/>
    <lineage>
        <taxon>Bacteria</taxon>
        <taxon>Pseudomonadati</taxon>
        <taxon>Pseudomonadota</taxon>
        <taxon>Gammaproteobacteria</taxon>
        <taxon>Vibrionales</taxon>
        <taxon>Vibrionaceae</taxon>
        <taxon>Vibrio</taxon>
    </lineage>
</organism>
<dbReference type="InterPro" id="IPR003715">
    <property type="entry name" value="Poly_export_N"/>
</dbReference>
<gene>
    <name evidence="5" type="ORF">H8Q88_13560</name>
</gene>
<dbReference type="Pfam" id="PF02563">
    <property type="entry name" value="Poly_export"/>
    <property type="match status" value="1"/>
</dbReference>
<feature type="domain" description="Polysaccharide export protein N-terminal" evidence="3">
    <location>
        <begin position="92"/>
        <end position="165"/>
    </location>
</feature>
<dbReference type="PANTHER" id="PTHR33619:SF3">
    <property type="entry name" value="POLYSACCHARIDE EXPORT PROTEIN GFCE-RELATED"/>
    <property type="match status" value="1"/>
</dbReference>
<evidence type="ECO:0000313" key="6">
    <source>
        <dbReference type="Proteomes" id="UP000615796"/>
    </source>
</evidence>
<evidence type="ECO:0000313" key="5">
    <source>
        <dbReference type="EMBL" id="MBC5851929.1"/>
    </source>
</evidence>
<accession>A0A9X0UJD6</accession>
<reference evidence="5" key="1">
    <citation type="submission" date="2020-08" db="EMBL/GenBank/DDBJ databases">
        <title>Genome Sequencing and Pan-Genome Analysis of Migratory bird Vibrio Strains, Inner Mongolia.</title>
        <authorList>
            <person name="Zheng L."/>
        </authorList>
    </citation>
    <scope>NUCLEOTIDE SEQUENCE</scope>
    <source>
        <strain evidence="5">M13F</strain>
    </source>
</reference>
<dbReference type="Proteomes" id="UP000615796">
    <property type="component" value="Unassembled WGS sequence"/>
</dbReference>
<dbReference type="PANTHER" id="PTHR33619">
    <property type="entry name" value="POLYSACCHARIDE EXPORT PROTEIN GFCE-RELATED"/>
    <property type="match status" value="1"/>
</dbReference>
<dbReference type="EMBL" id="JACRUP010000009">
    <property type="protein sequence ID" value="MBC5851929.1"/>
    <property type="molecule type" value="Genomic_DNA"/>
</dbReference>
<dbReference type="InterPro" id="IPR049712">
    <property type="entry name" value="Poly_export"/>
</dbReference>
<proteinExistence type="predicted"/>
<comment type="caution">
    <text evidence="5">The sequence shown here is derived from an EMBL/GenBank/DDBJ whole genome shotgun (WGS) entry which is preliminary data.</text>
</comment>